<dbReference type="Proteomes" id="UP000093807">
    <property type="component" value="Unassembled WGS sequence"/>
</dbReference>
<dbReference type="EMBL" id="JMTM01000053">
    <property type="protein sequence ID" value="OAZ03645.1"/>
    <property type="molecule type" value="Genomic_DNA"/>
</dbReference>
<keyword evidence="3" id="KW-1185">Reference proteome</keyword>
<comment type="caution">
    <text evidence="2">The sequence shown here is derived from an EMBL/GenBank/DDBJ whole genome shotgun (WGS) entry which is preliminary data.</text>
</comment>
<evidence type="ECO:0000313" key="2">
    <source>
        <dbReference type="EMBL" id="OAZ03645.1"/>
    </source>
</evidence>
<dbReference type="PATRIC" id="fig|29536.5.peg.2012"/>
<organism evidence="2 3">
    <name type="scientific">Flavobacterium succinicans</name>
    <dbReference type="NCBI Taxonomy" id="29536"/>
    <lineage>
        <taxon>Bacteria</taxon>
        <taxon>Pseudomonadati</taxon>
        <taxon>Bacteroidota</taxon>
        <taxon>Flavobacteriia</taxon>
        <taxon>Flavobacteriales</taxon>
        <taxon>Flavobacteriaceae</taxon>
        <taxon>Flavobacterium</taxon>
    </lineage>
</organism>
<accession>A0A199XPR9</accession>
<dbReference type="AlphaFoldDB" id="A0A199XPR9"/>
<sequence length="137" mass="15763">MVKTLITTFILFLAANAFAQSTDYHSSEKLGKKAIIGQWYISGVKQDALIMKPNTVAYAKVYRELKKALQFYDFKFTEPKTDESVISSLCKSIEDFEMMDLTIKTNSSEIKMVWENDFAIIAWICTVDYYGLQIKEL</sequence>
<gene>
    <name evidence="2" type="ORF">FLB_19220</name>
</gene>
<name>A0A199XPR9_9FLAO</name>
<feature type="signal peptide" evidence="1">
    <location>
        <begin position="1"/>
        <end position="19"/>
    </location>
</feature>
<protein>
    <submittedName>
        <fullName evidence="2">Uncharacterized protein</fullName>
    </submittedName>
</protein>
<proteinExistence type="predicted"/>
<dbReference type="RefSeq" id="WP_064715716.1">
    <property type="nucleotide sequence ID" value="NZ_JMTM01000053.1"/>
</dbReference>
<keyword evidence="1" id="KW-0732">Signal</keyword>
<reference evidence="2 3" key="1">
    <citation type="submission" date="2016-06" db="EMBL/GenBank/DDBJ databases">
        <title>Draft genome sequence of Flavobacterium succinicans strain DD5b.</title>
        <authorList>
            <person name="Poehlein A."/>
            <person name="Daniel R."/>
            <person name="Simeonova D.D."/>
        </authorList>
    </citation>
    <scope>NUCLEOTIDE SEQUENCE [LARGE SCALE GENOMIC DNA]</scope>
    <source>
        <strain evidence="2 3">DD5b</strain>
    </source>
</reference>
<evidence type="ECO:0000256" key="1">
    <source>
        <dbReference type="SAM" id="SignalP"/>
    </source>
</evidence>
<feature type="chain" id="PRO_5008286749" evidence="1">
    <location>
        <begin position="20"/>
        <end position="137"/>
    </location>
</feature>
<evidence type="ECO:0000313" key="3">
    <source>
        <dbReference type="Proteomes" id="UP000093807"/>
    </source>
</evidence>